<proteinExistence type="predicted"/>
<dbReference type="AlphaFoldDB" id="A0A1M6CQS7"/>
<protein>
    <recommendedName>
        <fullName evidence="3">Lipoprotein</fullName>
    </recommendedName>
</protein>
<dbReference type="Proteomes" id="UP000184488">
    <property type="component" value="Unassembled WGS sequence"/>
</dbReference>
<accession>A0A1M6CQS7</accession>
<keyword evidence="2" id="KW-1185">Reference proteome</keyword>
<dbReference type="PROSITE" id="PS51257">
    <property type="entry name" value="PROKAR_LIPOPROTEIN"/>
    <property type="match status" value="1"/>
</dbReference>
<dbReference type="EMBL" id="FQZI01000002">
    <property type="protein sequence ID" value="SHI63144.1"/>
    <property type="molecule type" value="Genomic_DNA"/>
</dbReference>
<evidence type="ECO:0008006" key="3">
    <source>
        <dbReference type="Google" id="ProtNLM"/>
    </source>
</evidence>
<sequence length="106" mass="12293">MKTTKYISLLLTVFIYALLISCGSQKNITNYKRQWMLVTFKDYSKELLTEKKATLNLTNIQGENNPESGSAYMGCNTIRLKAKFSDDEKVIFSDFYKYSYVLSRKS</sequence>
<name>A0A1M6CQS7_9FLAO</name>
<dbReference type="STRING" id="415425.SAMN05444363_1039"/>
<gene>
    <name evidence="1" type="ORF">SAMN05444363_1039</name>
</gene>
<reference evidence="2" key="1">
    <citation type="submission" date="2016-11" db="EMBL/GenBank/DDBJ databases">
        <authorList>
            <person name="Varghese N."/>
            <person name="Submissions S."/>
        </authorList>
    </citation>
    <scope>NUCLEOTIDE SEQUENCE [LARGE SCALE GENOMIC DNA]</scope>
    <source>
        <strain evidence="2">DSM 18829</strain>
    </source>
</reference>
<evidence type="ECO:0000313" key="2">
    <source>
        <dbReference type="Proteomes" id="UP000184488"/>
    </source>
</evidence>
<evidence type="ECO:0000313" key="1">
    <source>
        <dbReference type="EMBL" id="SHI63144.1"/>
    </source>
</evidence>
<organism evidence="1 2">
    <name type="scientific">Flavobacterium terrae</name>
    <dbReference type="NCBI Taxonomy" id="415425"/>
    <lineage>
        <taxon>Bacteria</taxon>
        <taxon>Pseudomonadati</taxon>
        <taxon>Bacteroidota</taxon>
        <taxon>Flavobacteriia</taxon>
        <taxon>Flavobacteriales</taxon>
        <taxon>Flavobacteriaceae</taxon>
        <taxon>Flavobacterium</taxon>
    </lineage>
</organism>